<accession>A0ABU7K9Y1</accession>
<dbReference type="InterPro" id="IPR005119">
    <property type="entry name" value="LysR_subst-bd"/>
</dbReference>
<dbReference type="EMBL" id="JAUZMY010000017">
    <property type="protein sequence ID" value="MEE2039051.1"/>
    <property type="molecule type" value="Genomic_DNA"/>
</dbReference>
<evidence type="ECO:0000313" key="6">
    <source>
        <dbReference type="EMBL" id="MEE2039051.1"/>
    </source>
</evidence>
<keyword evidence="4" id="KW-0804">Transcription</keyword>
<dbReference type="Proteomes" id="UP001356095">
    <property type="component" value="Unassembled WGS sequence"/>
</dbReference>
<evidence type="ECO:0000256" key="3">
    <source>
        <dbReference type="ARBA" id="ARBA00023125"/>
    </source>
</evidence>
<evidence type="ECO:0000313" key="7">
    <source>
        <dbReference type="Proteomes" id="UP001356095"/>
    </source>
</evidence>
<dbReference type="Gene3D" id="1.10.10.10">
    <property type="entry name" value="Winged helix-like DNA-binding domain superfamily/Winged helix DNA-binding domain"/>
    <property type="match status" value="1"/>
</dbReference>
<dbReference type="SUPFAM" id="SSF53850">
    <property type="entry name" value="Periplasmic binding protein-like II"/>
    <property type="match status" value="1"/>
</dbReference>
<dbReference type="CDD" id="cd05466">
    <property type="entry name" value="PBP2_LTTR_substrate"/>
    <property type="match status" value="1"/>
</dbReference>
<dbReference type="Gene3D" id="3.40.190.10">
    <property type="entry name" value="Periplasmic binding protein-like II"/>
    <property type="match status" value="2"/>
</dbReference>
<dbReference type="PANTHER" id="PTHR30419">
    <property type="entry name" value="HTH-TYPE TRANSCRIPTIONAL REGULATOR YBHD"/>
    <property type="match status" value="1"/>
</dbReference>
<comment type="similarity">
    <text evidence="1">Belongs to the LysR transcriptional regulatory family.</text>
</comment>
<keyword evidence="2" id="KW-0805">Transcription regulation</keyword>
<dbReference type="PRINTS" id="PR00039">
    <property type="entry name" value="HTHLYSR"/>
</dbReference>
<evidence type="ECO:0000256" key="2">
    <source>
        <dbReference type="ARBA" id="ARBA00023015"/>
    </source>
</evidence>
<dbReference type="RefSeq" id="WP_330092828.1">
    <property type="nucleotide sequence ID" value="NZ_JAUZMY010000017.1"/>
</dbReference>
<dbReference type="InterPro" id="IPR036388">
    <property type="entry name" value="WH-like_DNA-bd_sf"/>
</dbReference>
<evidence type="ECO:0000259" key="5">
    <source>
        <dbReference type="PROSITE" id="PS50931"/>
    </source>
</evidence>
<comment type="caution">
    <text evidence="6">The sequence shown here is derived from an EMBL/GenBank/DDBJ whole genome shotgun (WGS) entry which is preliminary data.</text>
</comment>
<dbReference type="InterPro" id="IPR000847">
    <property type="entry name" value="LysR_HTH_N"/>
</dbReference>
<dbReference type="SUPFAM" id="SSF46785">
    <property type="entry name" value="Winged helix' DNA-binding domain"/>
    <property type="match status" value="1"/>
</dbReference>
<dbReference type="Pfam" id="PF03466">
    <property type="entry name" value="LysR_substrate"/>
    <property type="match status" value="1"/>
</dbReference>
<keyword evidence="3" id="KW-0238">DNA-binding</keyword>
<evidence type="ECO:0000256" key="4">
    <source>
        <dbReference type="ARBA" id="ARBA00023163"/>
    </source>
</evidence>
<name>A0ABU7K9Y1_9ACTN</name>
<sequence>MLDADIRLEWFVSFLAVIDTGSFVAAAESTRRSQPRVSQHVAALEREIGQPLFDRKKRPVRLTEAGHALAVQARNVLRALEAAESAMAPWRGGTRGIVSLGSYPSASAAFVPGLLKNLIAEDPDVKVVLVERSTLELDEALASGGIDLYLRPMSPRPTSPSVTSLPLWSEPLVVLHADGHPLGSVPDPIPVEAVAEHPIVSIGRLDAPETSEFESYRVFQERGLQIDPIQATNQPQTLVSMVAEGIGVGVTNWLAASIADTSGVRIRRLEGPPERRVAVCWDSTRPLTPAARSVLRTITEQPSPKGTVRVIAPRKRATDTVFTSRIPSSRNRT</sequence>
<protein>
    <submittedName>
        <fullName evidence="6">LysR family transcriptional regulator</fullName>
    </submittedName>
</protein>
<dbReference type="InterPro" id="IPR036390">
    <property type="entry name" value="WH_DNA-bd_sf"/>
</dbReference>
<feature type="domain" description="HTH lysR-type" evidence="5">
    <location>
        <begin position="6"/>
        <end position="63"/>
    </location>
</feature>
<evidence type="ECO:0000256" key="1">
    <source>
        <dbReference type="ARBA" id="ARBA00009437"/>
    </source>
</evidence>
<gene>
    <name evidence="6" type="ORF">Q8791_17695</name>
</gene>
<reference evidence="6 7" key="1">
    <citation type="submission" date="2023-08" db="EMBL/GenBank/DDBJ databases">
        <authorList>
            <person name="Girao M."/>
            <person name="Carvalho M.F."/>
        </authorList>
    </citation>
    <scope>NUCLEOTIDE SEQUENCE [LARGE SCALE GENOMIC DNA]</scope>
    <source>
        <strain evidence="6 7">CT-R113</strain>
    </source>
</reference>
<keyword evidence="7" id="KW-1185">Reference proteome</keyword>
<dbReference type="PROSITE" id="PS50931">
    <property type="entry name" value="HTH_LYSR"/>
    <property type="match status" value="1"/>
</dbReference>
<dbReference type="InterPro" id="IPR050950">
    <property type="entry name" value="HTH-type_LysR_regulators"/>
</dbReference>
<proteinExistence type="inferred from homology"/>
<dbReference type="Pfam" id="PF00126">
    <property type="entry name" value="HTH_1"/>
    <property type="match status" value="1"/>
</dbReference>
<organism evidence="6 7">
    <name type="scientific">Nocardiopsis codii</name>
    <dbReference type="NCBI Taxonomy" id="3065942"/>
    <lineage>
        <taxon>Bacteria</taxon>
        <taxon>Bacillati</taxon>
        <taxon>Actinomycetota</taxon>
        <taxon>Actinomycetes</taxon>
        <taxon>Streptosporangiales</taxon>
        <taxon>Nocardiopsidaceae</taxon>
        <taxon>Nocardiopsis</taxon>
    </lineage>
</organism>